<protein>
    <submittedName>
        <fullName evidence="3">Glycosyl transferase group 1</fullName>
    </submittedName>
</protein>
<organism evidence="3 4">
    <name type="scientific">Pedosphaera parvula (strain Ellin514)</name>
    <dbReference type="NCBI Taxonomy" id="320771"/>
    <lineage>
        <taxon>Bacteria</taxon>
        <taxon>Pseudomonadati</taxon>
        <taxon>Verrucomicrobiota</taxon>
        <taxon>Pedosphaerae</taxon>
        <taxon>Pedosphaerales</taxon>
        <taxon>Pedosphaeraceae</taxon>
        <taxon>Pedosphaera</taxon>
    </lineage>
</organism>
<dbReference type="PANTHER" id="PTHR45947">
    <property type="entry name" value="SULFOQUINOVOSYL TRANSFERASE SQD2"/>
    <property type="match status" value="1"/>
</dbReference>
<evidence type="ECO:0000313" key="4">
    <source>
        <dbReference type="Proteomes" id="UP000003688"/>
    </source>
</evidence>
<evidence type="ECO:0000259" key="2">
    <source>
        <dbReference type="Pfam" id="PF13439"/>
    </source>
</evidence>
<dbReference type="Pfam" id="PF00534">
    <property type="entry name" value="Glycos_transf_1"/>
    <property type="match status" value="1"/>
</dbReference>
<feature type="domain" description="Glycosyltransferase subfamily 4-like N-terminal" evidence="2">
    <location>
        <begin position="15"/>
        <end position="195"/>
    </location>
</feature>
<feature type="domain" description="Glycosyl transferase family 1" evidence="1">
    <location>
        <begin position="212"/>
        <end position="367"/>
    </location>
</feature>
<accession>B9XCF9</accession>
<gene>
    <name evidence="3" type="ORF">Cflav_PD5262</name>
</gene>
<sequence precursor="true">MKLLFVHERFGAMAGAEVNAFLTASELKSRGHTVGIIHGAGTGKNEAGWRETFSACFPLQNGDSARIVGGALKEFQPDAVYVHKMADLGVIEALVKSRYPLVRMVHDHDIYCMRSYKYNPLNRNICTRPTSPFCIFPCGAAVSRNRDGGLPVKWVSYLDKRKEIRLNRRFHRMVVATHYMKEELVRNRFDQRLIEIHAPVPKTIESGLRASFSDRNLILYSGQLIRGKGVDVLLEALAELKMPFQCIILGEGSHRPFCEDLSRRLGLSDRVQFKGFVPQDELKSFYVDASLTVMSSVWPEPFGAAGLEGMRYGLPVVAFDAGGIKEWLLDGYNGYLVPWMDRPQFTARVKQLLQDKDLARHQGERGRMMVRDKFNFAQYIQNLETMFAKVVSETQSRPAHET</sequence>
<comment type="caution">
    <text evidence="3">The sequence shown here is derived from an EMBL/GenBank/DDBJ whole genome shotgun (WGS) entry which is preliminary data.</text>
</comment>
<evidence type="ECO:0000313" key="3">
    <source>
        <dbReference type="EMBL" id="EEF62627.1"/>
    </source>
</evidence>
<dbReference type="Gene3D" id="3.40.50.2000">
    <property type="entry name" value="Glycogen Phosphorylase B"/>
    <property type="match status" value="2"/>
</dbReference>
<evidence type="ECO:0000259" key="1">
    <source>
        <dbReference type="Pfam" id="PF00534"/>
    </source>
</evidence>
<dbReference type="InterPro" id="IPR001296">
    <property type="entry name" value="Glyco_trans_1"/>
</dbReference>
<dbReference type="GO" id="GO:0016757">
    <property type="term" value="F:glycosyltransferase activity"/>
    <property type="evidence" value="ECO:0007669"/>
    <property type="project" value="InterPro"/>
</dbReference>
<dbReference type="OrthoDB" id="9787617at2"/>
<dbReference type="PANTHER" id="PTHR45947:SF3">
    <property type="entry name" value="SULFOQUINOVOSYL TRANSFERASE SQD2"/>
    <property type="match status" value="1"/>
</dbReference>
<name>B9XCF9_PEDPL</name>
<proteinExistence type="predicted"/>
<dbReference type="EMBL" id="ABOX02000004">
    <property type="protein sequence ID" value="EEF62627.1"/>
    <property type="molecule type" value="Genomic_DNA"/>
</dbReference>
<dbReference type="Proteomes" id="UP000003688">
    <property type="component" value="Unassembled WGS sequence"/>
</dbReference>
<keyword evidence="3" id="KW-0808">Transferase</keyword>
<reference evidence="3 4" key="1">
    <citation type="journal article" date="2011" name="J. Bacteriol.">
        <title>Genome sequence of 'Pedosphaera parvula' Ellin514, an aerobic Verrucomicrobial isolate from pasture soil.</title>
        <authorList>
            <person name="Kant R."/>
            <person name="van Passel M.W."/>
            <person name="Sangwan P."/>
            <person name="Palva A."/>
            <person name="Lucas S."/>
            <person name="Copeland A."/>
            <person name="Lapidus A."/>
            <person name="Glavina Del Rio T."/>
            <person name="Dalin E."/>
            <person name="Tice H."/>
            <person name="Bruce D."/>
            <person name="Goodwin L."/>
            <person name="Pitluck S."/>
            <person name="Chertkov O."/>
            <person name="Larimer F.W."/>
            <person name="Land M.L."/>
            <person name="Hauser L."/>
            <person name="Brettin T.S."/>
            <person name="Detter J.C."/>
            <person name="Han S."/>
            <person name="de Vos W.M."/>
            <person name="Janssen P.H."/>
            <person name="Smidt H."/>
        </authorList>
    </citation>
    <scope>NUCLEOTIDE SEQUENCE [LARGE SCALE GENOMIC DNA]</scope>
    <source>
        <strain evidence="3 4">Ellin514</strain>
    </source>
</reference>
<dbReference type="InterPro" id="IPR050194">
    <property type="entry name" value="Glycosyltransferase_grp1"/>
</dbReference>
<dbReference type="InterPro" id="IPR028098">
    <property type="entry name" value="Glyco_trans_4-like_N"/>
</dbReference>
<dbReference type="Pfam" id="PF13439">
    <property type="entry name" value="Glyco_transf_4"/>
    <property type="match status" value="1"/>
</dbReference>
<dbReference type="SUPFAM" id="SSF53756">
    <property type="entry name" value="UDP-Glycosyltransferase/glycogen phosphorylase"/>
    <property type="match status" value="1"/>
</dbReference>
<dbReference type="RefSeq" id="WP_007413507.1">
    <property type="nucleotide sequence ID" value="NZ_ABOX02000004.1"/>
</dbReference>
<keyword evidence="4" id="KW-1185">Reference proteome</keyword>
<dbReference type="STRING" id="320771.Cflav_PD5262"/>
<dbReference type="AlphaFoldDB" id="B9XCF9"/>
<dbReference type="CDD" id="cd03801">
    <property type="entry name" value="GT4_PimA-like"/>
    <property type="match status" value="1"/>
</dbReference>